<evidence type="ECO:0000313" key="2">
    <source>
        <dbReference type="EMBL" id="MWL45164.1"/>
    </source>
</evidence>
<evidence type="ECO:0000313" key="4">
    <source>
        <dbReference type="Proteomes" id="UP000233549"/>
    </source>
</evidence>
<evidence type="ECO:0000313" key="3">
    <source>
        <dbReference type="EMBL" id="PKD91412.1"/>
    </source>
</evidence>
<dbReference type="Proteomes" id="UP000233549">
    <property type="component" value="Unassembled WGS sequence"/>
</dbReference>
<accession>A0A2J1DI47</accession>
<dbReference type="Proteomes" id="UP000487258">
    <property type="component" value="Unassembled WGS sequence"/>
</dbReference>
<sequence>MIDKRCLFFPLLMGLLSASMPLAGYAAQKANVSLPITMTVTNPQCQINNGTGLPENIQLPLITTSGTLLGDNNVEVPILINCLSNITKFEVTFTGGNNSKITTSNNMVDLTLSWKKGGGAVTFGSPVELSKSPFLVSPKQFDGSLLVKVSPRTGTIPAGSYTASLPVTFTYY</sequence>
<dbReference type="RefSeq" id="WP_000565927.1">
    <property type="nucleotide sequence ID" value="NZ_AP021944.1"/>
</dbReference>
<dbReference type="AlphaFoldDB" id="A0A2J1DI47"/>
<dbReference type="EMBL" id="WTMY01000035">
    <property type="protein sequence ID" value="MWL45164.1"/>
    <property type="molecule type" value="Genomic_DNA"/>
</dbReference>
<evidence type="ECO:0000313" key="5">
    <source>
        <dbReference type="Proteomes" id="UP000487258"/>
    </source>
</evidence>
<dbReference type="InterPro" id="IPR008966">
    <property type="entry name" value="Adhesion_dom_sf"/>
</dbReference>
<feature type="chain" id="PRO_5041063309" evidence="1">
    <location>
        <begin position="27"/>
        <end position="172"/>
    </location>
</feature>
<name>A0A2J1DI47_ECOLX</name>
<dbReference type="EMBL" id="PITP01000003">
    <property type="protein sequence ID" value="PKD91412.1"/>
    <property type="molecule type" value="Genomic_DNA"/>
</dbReference>
<gene>
    <name evidence="3" type="ORF">CWS33_03250</name>
    <name evidence="2" type="ORF">GQM04_06425</name>
</gene>
<keyword evidence="1" id="KW-0732">Signal</keyword>
<dbReference type="SUPFAM" id="SSF49401">
    <property type="entry name" value="Bacterial adhesins"/>
    <property type="match status" value="1"/>
</dbReference>
<reference evidence="3 4" key="1">
    <citation type="submission" date="2017-12" db="EMBL/GenBank/DDBJ databases">
        <title>Rapid rising of carbapenem-resistant Enterobacteriaceae(CRE) and emergence of colistin resistance genemcr-1 in CRE in the hospital of Henan, China.</title>
        <authorList>
            <person name="Sun Q."/>
            <person name="Zhang R."/>
            <person name="Li Y."/>
            <person name="Shen Y."/>
            <person name="Zhang Y."/>
            <person name="Yang J."/>
            <person name="Shu L."/>
            <person name="Zhou H."/>
            <person name="Wang Y."/>
            <person name="Wang B."/>
            <person name="Shen Z."/>
        </authorList>
    </citation>
    <scope>NUCLEOTIDE SEQUENCE [LARGE SCALE GENOMIC DNA]</scope>
    <source>
        <strain evidence="3 4">3512</strain>
    </source>
</reference>
<reference evidence="2 5" key="2">
    <citation type="submission" date="2019-12" db="EMBL/GenBank/DDBJ databases">
        <title>Enteriobacteria Tanzani isolates_10432.</title>
        <authorList>
            <person name="Subbiah M."/>
            <person name="Call D."/>
        </authorList>
    </citation>
    <scope>NUCLEOTIDE SEQUENCE [LARGE SCALE GENOMIC DNA]</scope>
    <source>
        <strain evidence="2 5">10432wF6</strain>
    </source>
</reference>
<protein>
    <submittedName>
        <fullName evidence="2">Fimbrial protein</fullName>
    </submittedName>
</protein>
<organism evidence="2 5">
    <name type="scientific">Escherichia coli</name>
    <dbReference type="NCBI Taxonomy" id="562"/>
    <lineage>
        <taxon>Bacteria</taxon>
        <taxon>Pseudomonadati</taxon>
        <taxon>Pseudomonadota</taxon>
        <taxon>Gammaproteobacteria</taxon>
        <taxon>Enterobacterales</taxon>
        <taxon>Enterobacteriaceae</taxon>
        <taxon>Escherichia</taxon>
    </lineage>
</organism>
<evidence type="ECO:0000256" key="1">
    <source>
        <dbReference type="SAM" id="SignalP"/>
    </source>
</evidence>
<feature type="signal peptide" evidence="1">
    <location>
        <begin position="1"/>
        <end position="26"/>
    </location>
</feature>
<proteinExistence type="predicted"/>
<comment type="caution">
    <text evidence="2">The sequence shown here is derived from an EMBL/GenBank/DDBJ whole genome shotgun (WGS) entry which is preliminary data.</text>
</comment>